<feature type="domain" description="Transferrin-like" evidence="9">
    <location>
        <begin position="368"/>
        <end position="709"/>
    </location>
</feature>
<feature type="disulfide bond" evidence="6">
    <location>
        <begin position="208"/>
        <end position="217"/>
    </location>
</feature>
<evidence type="ECO:0000256" key="5">
    <source>
        <dbReference type="PIRSR" id="PIRSR002549-3"/>
    </source>
</evidence>
<keyword evidence="8" id="KW-0732">Signal</keyword>
<evidence type="ECO:0000313" key="10">
    <source>
        <dbReference type="EMBL" id="KAL0270320.1"/>
    </source>
</evidence>
<dbReference type="SMART" id="SM00094">
    <property type="entry name" value="TR_FER"/>
    <property type="match status" value="1"/>
</dbReference>
<evidence type="ECO:0000256" key="6">
    <source>
        <dbReference type="PIRSR" id="PIRSR002549-4"/>
    </source>
</evidence>
<comment type="caution">
    <text evidence="10">The sequence shown here is derived from an EMBL/GenBank/DDBJ whole genome shotgun (WGS) entry which is preliminary data.</text>
</comment>
<dbReference type="GO" id="GO:0055037">
    <property type="term" value="C:recycling endosome"/>
    <property type="evidence" value="ECO:0007669"/>
    <property type="project" value="TreeGrafter"/>
</dbReference>
<proteinExistence type="inferred from homology"/>
<dbReference type="Pfam" id="PF00405">
    <property type="entry name" value="Transferrin"/>
    <property type="match status" value="2"/>
</dbReference>
<feature type="signal peptide" evidence="8">
    <location>
        <begin position="1"/>
        <end position="24"/>
    </location>
</feature>
<dbReference type="Gene3D" id="3.40.190.10">
    <property type="entry name" value="Periplasmic binding protein-like II"/>
    <property type="match status" value="4"/>
</dbReference>
<dbReference type="GO" id="GO:0005886">
    <property type="term" value="C:plasma membrane"/>
    <property type="evidence" value="ECO:0007669"/>
    <property type="project" value="TreeGrafter"/>
</dbReference>
<feature type="binding site" evidence="4">
    <location>
        <position position="481"/>
    </location>
    <ligand>
        <name>hydrogencarbonate</name>
        <dbReference type="ChEBI" id="CHEBI:17544"/>
        <label>1</label>
    </ligand>
</feature>
<sequence length="736" mass="82576">MGRSMEIAGILLAFFCLAAASVKADYVVCATSDHTEACKRVEATRKDVRCLKVADSTECLQQILKGKAHFGTFTPEEAILASYYINDQVRVVAEIRHPDKPDEKFAFETVAVVHKNFTGGLSGLQNSTYYHPGFTQGRYWSDRVLKHFETTVVNHFAYKFESEGKRRTADEDALRKLSSIFRSACRPGAWSVSDWWDKKLKKEYGSLCASCDFPSECSYKSEAYNEHFSALRCLTRNNEGVAYTALGYVTEYFNLKSEKPNSQADPNDYRFLCTDGSTRILSLTDTCSWIRQPWTVVLSLSSATSNVTSFLREVTEPDLRLTGWKIALKKIVLNGGGILNFIPGERKLADHIQEGRVIPKVEQKGRFLDWCTISNKEKSKCEYMASAALAFGVPMQIKCSQADSKIECLKKIHNNQSDVTFIDTQLGFAARKVYNLTSAAFVETEKTGNYYGVVVIKGNKIKKFRDLKGTSACLPVYNGLGWLSHVQTVRRLNLVPNMLCSDSRGLWNFFSKACVPGAKSNELNKFSDLTPNKLCQSCTSNKSGVMCDATPENPYYSEIGALRCLNNGNGDVAVLDFHTIKRLFGSGSKEVEGIKLEDFKILCRDETIKDFSLEDPEECSITQLNGGEIVMKENLSLSEKRDIALTLIEMDDLFGHSMKQYPPTFRMYEPFEGESGLLFKDTSVALISVFDRQNSYVNNYLKLQEDMSTCYRDNGAGPIYLSLLLILSSLIVIIIE</sequence>
<dbReference type="PRINTS" id="PR00422">
    <property type="entry name" value="TRANSFERRIN"/>
</dbReference>
<feature type="disulfide bond" evidence="6">
    <location>
        <begin position="473"/>
        <end position="564"/>
    </location>
</feature>
<comment type="function">
    <text evidence="3">Transferrins are iron binding transport proteins which bind Fe(3+) ion in association with the binding of an anion, usually bicarbonate.</text>
</comment>
<feature type="binding site" evidence="5">
    <location>
        <position position="423"/>
    </location>
    <ligand>
        <name>Fe(3+)</name>
        <dbReference type="ChEBI" id="CHEBI:29034"/>
        <label>1</label>
    </ligand>
</feature>
<dbReference type="PANTHER" id="PTHR11485:SF57">
    <property type="entry name" value="TRANSFERRIN"/>
    <property type="match status" value="1"/>
</dbReference>
<dbReference type="PANTHER" id="PTHR11485">
    <property type="entry name" value="TRANSFERRIN"/>
    <property type="match status" value="1"/>
</dbReference>
<protein>
    <recommendedName>
        <fullName evidence="3">Transferrin</fullName>
    </recommendedName>
</protein>
<feature type="transmembrane region" description="Helical" evidence="7">
    <location>
        <begin position="717"/>
        <end position="735"/>
    </location>
</feature>
<feature type="disulfide bond" evidence="6">
    <location>
        <begin position="371"/>
        <end position="408"/>
    </location>
</feature>
<evidence type="ECO:0000256" key="2">
    <source>
        <dbReference type="ARBA" id="ARBA00023157"/>
    </source>
</evidence>
<dbReference type="PIRSF" id="PIRSF002549">
    <property type="entry name" value="Transferrin"/>
    <property type="match status" value="1"/>
</dbReference>
<feature type="disulfide bond" evidence="6">
    <location>
        <begin position="535"/>
        <end position="547"/>
    </location>
</feature>
<evidence type="ECO:0000256" key="7">
    <source>
        <dbReference type="SAM" id="Phobius"/>
    </source>
</evidence>
<feature type="disulfide bond" evidence="6">
    <location>
        <begin position="38"/>
        <end position="50"/>
    </location>
</feature>
<keyword evidence="3 5" id="KW-0408">Iron</keyword>
<dbReference type="EMBL" id="JARGDH010000004">
    <property type="protein sequence ID" value="KAL0270320.1"/>
    <property type="molecule type" value="Genomic_DNA"/>
</dbReference>
<name>A0AAW2HK55_9NEOP</name>
<keyword evidence="3" id="KW-0406">Ion transport</keyword>
<feature type="disulfide bond" evidence="6">
    <location>
        <begin position="603"/>
        <end position="619"/>
    </location>
</feature>
<accession>A0AAW2HK55</accession>
<comment type="similarity">
    <text evidence="3">Belongs to the transferrin family.</text>
</comment>
<dbReference type="SUPFAM" id="SSF53850">
    <property type="entry name" value="Periplasmic binding protein-like II"/>
    <property type="match status" value="2"/>
</dbReference>
<dbReference type="InterPro" id="IPR016357">
    <property type="entry name" value="Transferrin"/>
</dbReference>
<evidence type="ECO:0000259" key="9">
    <source>
        <dbReference type="PROSITE" id="PS51408"/>
    </source>
</evidence>
<organism evidence="10">
    <name type="scientific">Menopon gallinae</name>
    <name type="common">poultry shaft louse</name>
    <dbReference type="NCBI Taxonomy" id="328185"/>
    <lineage>
        <taxon>Eukaryota</taxon>
        <taxon>Metazoa</taxon>
        <taxon>Ecdysozoa</taxon>
        <taxon>Arthropoda</taxon>
        <taxon>Hexapoda</taxon>
        <taxon>Insecta</taxon>
        <taxon>Pterygota</taxon>
        <taxon>Neoptera</taxon>
        <taxon>Paraneoptera</taxon>
        <taxon>Psocodea</taxon>
        <taxon>Troctomorpha</taxon>
        <taxon>Phthiraptera</taxon>
        <taxon>Amblycera</taxon>
        <taxon>Menoponidae</taxon>
        <taxon>Menopon</taxon>
    </lineage>
</organism>
<keyword evidence="1" id="KW-0677">Repeat</keyword>
<feature type="disulfide bond" evidence="6">
    <location>
        <begin position="29"/>
        <end position="59"/>
    </location>
</feature>
<feature type="chain" id="PRO_5044477001" description="Transferrin" evidence="8">
    <location>
        <begin position="25"/>
        <end position="736"/>
    </location>
</feature>
<evidence type="ECO:0000256" key="8">
    <source>
        <dbReference type="SAM" id="SignalP"/>
    </source>
</evidence>
<feature type="binding site" evidence="5">
    <location>
        <position position="450"/>
    </location>
    <ligand>
        <name>Fe(3+)</name>
        <dbReference type="ChEBI" id="CHEBI:29034"/>
        <label>1</label>
    </ligand>
</feature>
<dbReference type="GO" id="GO:0046872">
    <property type="term" value="F:metal ion binding"/>
    <property type="evidence" value="ECO:0007669"/>
    <property type="project" value="UniProtKB-KW"/>
</dbReference>
<keyword evidence="2 6" id="KW-1015">Disulfide bond</keyword>
<dbReference type="GO" id="GO:0006826">
    <property type="term" value="P:iron ion transport"/>
    <property type="evidence" value="ECO:0007669"/>
    <property type="project" value="UniProtKB-KW"/>
</dbReference>
<dbReference type="EMBL" id="JARGDH010000004">
    <property type="protein sequence ID" value="KAL0270319.1"/>
    <property type="molecule type" value="Genomic_DNA"/>
</dbReference>
<keyword evidence="7" id="KW-0812">Transmembrane</keyword>
<dbReference type="GO" id="GO:0005615">
    <property type="term" value="C:extracellular space"/>
    <property type="evidence" value="ECO:0007669"/>
    <property type="project" value="InterPro"/>
</dbReference>
<dbReference type="GO" id="GO:0005769">
    <property type="term" value="C:early endosome"/>
    <property type="evidence" value="ECO:0007669"/>
    <property type="project" value="TreeGrafter"/>
</dbReference>
<feature type="disulfide bond" evidence="6">
    <location>
        <begin position="381"/>
        <end position="399"/>
    </location>
</feature>
<feature type="domain" description="Transferrin-like" evidence="9">
    <location>
        <begin position="26"/>
        <end position="357"/>
    </location>
</feature>
<keyword evidence="3" id="KW-0410">Iron transport</keyword>
<feature type="disulfide bond" evidence="6">
    <location>
        <begin position="273"/>
        <end position="287"/>
    </location>
</feature>
<keyword evidence="7" id="KW-1133">Transmembrane helix</keyword>
<keyword evidence="7" id="KW-0472">Membrane</keyword>
<keyword evidence="3" id="KW-0813">Transport</keyword>
<gene>
    <name evidence="10" type="ORF">PYX00_007775</name>
</gene>
<evidence type="ECO:0000256" key="3">
    <source>
        <dbReference type="PIRNR" id="PIRNR002549"/>
    </source>
</evidence>
<keyword evidence="3 5" id="KW-0479">Metal-binding</keyword>
<feature type="disulfide bond" evidence="6">
    <location>
        <begin position="514"/>
        <end position="538"/>
    </location>
</feature>
<dbReference type="InterPro" id="IPR001156">
    <property type="entry name" value="Transferrin-like_dom"/>
</dbReference>
<dbReference type="CDD" id="cd13529">
    <property type="entry name" value="PBP2_transferrin"/>
    <property type="match status" value="1"/>
</dbReference>
<evidence type="ECO:0000256" key="4">
    <source>
        <dbReference type="PIRSR" id="PIRSR002549-2"/>
    </source>
</evidence>
<reference evidence="10" key="1">
    <citation type="journal article" date="2024" name="Gigascience">
        <title>Chromosome-level genome of the poultry shaft louse Menopon gallinae provides insight into the host-switching and adaptive evolution of parasitic lice.</title>
        <authorList>
            <person name="Xu Y."/>
            <person name="Ma L."/>
            <person name="Liu S."/>
            <person name="Liang Y."/>
            <person name="Liu Q."/>
            <person name="He Z."/>
            <person name="Tian L."/>
            <person name="Duan Y."/>
            <person name="Cai W."/>
            <person name="Li H."/>
            <person name="Song F."/>
        </authorList>
    </citation>
    <scope>NUCLEOTIDE SEQUENCE</scope>
    <source>
        <strain evidence="10">Cailab_2023a</strain>
    </source>
</reference>
<dbReference type="PROSITE" id="PS51408">
    <property type="entry name" value="TRANSFERRIN_LIKE_4"/>
    <property type="match status" value="2"/>
</dbReference>
<dbReference type="AlphaFoldDB" id="A0AAW2HK55"/>
<evidence type="ECO:0000256" key="1">
    <source>
        <dbReference type="ARBA" id="ARBA00022737"/>
    </source>
</evidence>
<feature type="disulfide bond" evidence="6">
    <location>
        <begin position="185"/>
        <end position="211"/>
    </location>
</feature>